<dbReference type="HOGENOM" id="CLU_2286245_0_0_4"/>
<gene>
    <name evidence="1" type="ordered locus">Bcep1808_7076</name>
</gene>
<evidence type="ECO:0000313" key="2">
    <source>
        <dbReference type="Proteomes" id="UP000002287"/>
    </source>
</evidence>
<proteinExistence type="predicted"/>
<geneLocation type="plasmid" evidence="1 2">
    <name>pBVIE02</name>
</geneLocation>
<reference evidence="1 2" key="1">
    <citation type="submission" date="2007-03" db="EMBL/GenBank/DDBJ databases">
        <title>Complete sequence of plasmid pBVIE02 of Burkholderia vietnamiensis G4.</title>
        <authorList>
            <consortium name="US DOE Joint Genome Institute"/>
            <person name="Copeland A."/>
            <person name="Lucas S."/>
            <person name="Lapidus A."/>
            <person name="Barry K."/>
            <person name="Detter J.C."/>
            <person name="Glavina del Rio T."/>
            <person name="Hammon N."/>
            <person name="Israni S."/>
            <person name="Dalin E."/>
            <person name="Tice H."/>
            <person name="Pitluck S."/>
            <person name="Chain P."/>
            <person name="Malfatti S."/>
            <person name="Shin M."/>
            <person name="Vergez L."/>
            <person name="Schmutz J."/>
            <person name="Larimer F."/>
            <person name="Land M."/>
            <person name="Hauser L."/>
            <person name="Kyrpides N."/>
            <person name="Tiedje J."/>
            <person name="Richardson P."/>
        </authorList>
    </citation>
    <scope>NUCLEOTIDE SEQUENCE [LARGE SCALE GENOMIC DNA]</scope>
    <source>
        <strain evidence="2">G4 / LMG 22486</strain>
        <plasmid evidence="1 2">pBVIE02</plasmid>
    </source>
</reference>
<evidence type="ECO:0000313" key="1">
    <source>
        <dbReference type="EMBL" id="ABO59959.1"/>
    </source>
</evidence>
<sequence>MGRRSKAVRDWRAFGAVPASTPLTLPLSRVFDASTFPEPTGSAITRHARANLAIGPELFRALTTRSRTKALRADFLARPEHRSHRALSGHPLFNFLWREAC</sequence>
<dbReference type="KEGG" id="bvi:Bcep1808_7076"/>
<keyword evidence="1" id="KW-0614">Plasmid</keyword>
<name>A4JUK6_BURVG</name>
<accession>A4JUK6</accession>
<dbReference type="Proteomes" id="UP000002287">
    <property type="component" value="Plasmid pBVIE02"/>
</dbReference>
<dbReference type="AlphaFoldDB" id="A4JUK6"/>
<organism evidence="1 2">
    <name type="scientific">Burkholderia vietnamiensis (strain G4 / LMG 22486)</name>
    <name type="common">Burkholderia cepacia (strain R1808)</name>
    <dbReference type="NCBI Taxonomy" id="269482"/>
    <lineage>
        <taxon>Bacteria</taxon>
        <taxon>Pseudomonadati</taxon>
        <taxon>Pseudomonadota</taxon>
        <taxon>Betaproteobacteria</taxon>
        <taxon>Burkholderiales</taxon>
        <taxon>Burkholderiaceae</taxon>
        <taxon>Burkholderia</taxon>
        <taxon>Burkholderia cepacia complex</taxon>
    </lineage>
</organism>
<dbReference type="EMBL" id="CP000618">
    <property type="protein sequence ID" value="ABO59959.1"/>
    <property type="molecule type" value="Genomic_DNA"/>
</dbReference>
<protein>
    <submittedName>
        <fullName evidence="1">Uncharacterized protein</fullName>
    </submittedName>
</protein>